<sequence>MEEQLEEIEALQAIFDTDFQDISRNPVCFMVKLSQPEHNLNGPLNLKLTLPLSYPSVKPSLEIPNRSGVLTPSQHASLLEHLESLAAESVGEVMGYTLVEAAQQWLTEMTPDDKDSTHNTEPETIPDVLKEEIKIPDVKISGGRWDYVIGLVGKPSAGKSTFFNAACIKSNAKVGAHPFTTLDPNIGRAFYAIPCPCADLELRCNAAYGHNFRAERLLPILIKDVAGLVPGACEGKGRGNSRWIYDNIMDKWDNIKKRPAKLVDMFTGYHTSKALIMSVLQRAGVDRTLANLPHWSEDVLHQIVDCFLDTRFPILNVLNKSDHPSAAENITRITQSLNSAVLPLSAKSECFLLELAESGAISYKPGDCDITLTGCPVLNAEQLKSVNDIQQGLFKEYASTNVHKALCEAVSLRPPLYAFPVQDLDNLTSIDKFKGESPGILRDCVSLLPGTTVEELYTTMLHYPTQLAAGDFIRAEATNPKTQQRWILKKDEAICEENRVLKVMTNRKVTPVKAKDSLALNSS</sequence>
<dbReference type="OMA" id="NAATMND"/>
<dbReference type="Pfam" id="PF08438">
    <property type="entry name" value="YGR210-like_G4"/>
    <property type="match status" value="1"/>
</dbReference>
<dbReference type="GO" id="GO:0005525">
    <property type="term" value="F:GTP binding"/>
    <property type="evidence" value="ECO:0007669"/>
    <property type="project" value="InterPro"/>
</dbReference>
<proteinExistence type="predicted"/>
<dbReference type="Gene3D" id="3.10.110.10">
    <property type="entry name" value="Ubiquitin Conjugating Enzyme"/>
    <property type="match status" value="1"/>
</dbReference>
<evidence type="ECO:0000313" key="2">
    <source>
        <dbReference type="EMBL" id="ELU06530.1"/>
    </source>
</evidence>
<feature type="domain" description="RWD" evidence="1">
    <location>
        <begin position="6"/>
        <end position="109"/>
    </location>
</feature>
<dbReference type="InterPro" id="IPR013646">
    <property type="entry name" value="YGR210-like_G4"/>
</dbReference>
<dbReference type="PANTHER" id="PTHR23305">
    <property type="entry name" value="OBG GTPASE FAMILY"/>
    <property type="match status" value="1"/>
</dbReference>
<dbReference type="InterPro" id="IPR027417">
    <property type="entry name" value="P-loop_NTPase"/>
</dbReference>
<dbReference type="PROSITE" id="PS50908">
    <property type="entry name" value="RWD"/>
    <property type="match status" value="1"/>
</dbReference>
<dbReference type="SUPFAM" id="SSF52540">
    <property type="entry name" value="P-loop containing nucleoside triphosphate hydrolases"/>
    <property type="match status" value="1"/>
</dbReference>
<dbReference type="AlphaFoldDB" id="R7UK08"/>
<dbReference type="EMBL" id="AMQN01007379">
    <property type="status" value="NOT_ANNOTATED_CDS"/>
    <property type="molecule type" value="Genomic_DNA"/>
</dbReference>
<dbReference type="Pfam" id="PF01926">
    <property type="entry name" value="MMR_HSR1"/>
    <property type="match status" value="1"/>
</dbReference>
<dbReference type="InterPro" id="IPR006073">
    <property type="entry name" value="GTP-bd"/>
</dbReference>
<dbReference type="Pfam" id="PF05773">
    <property type="entry name" value="RWD"/>
    <property type="match status" value="1"/>
</dbReference>
<dbReference type="EMBL" id="KB300556">
    <property type="protein sequence ID" value="ELU06530.1"/>
    <property type="molecule type" value="Genomic_DNA"/>
</dbReference>
<dbReference type="InterPro" id="IPR006575">
    <property type="entry name" value="RWD_dom"/>
</dbReference>
<dbReference type="SUPFAM" id="SSF54495">
    <property type="entry name" value="UBC-like"/>
    <property type="match status" value="1"/>
</dbReference>
<reference evidence="2 4" key="2">
    <citation type="journal article" date="2013" name="Nature">
        <title>Insights into bilaterian evolution from three spiralian genomes.</title>
        <authorList>
            <person name="Simakov O."/>
            <person name="Marletaz F."/>
            <person name="Cho S.J."/>
            <person name="Edsinger-Gonzales E."/>
            <person name="Havlak P."/>
            <person name="Hellsten U."/>
            <person name="Kuo D.H."/>
            <person name="Larsson T."/>
            <person name="Lv J."/>
            <person name="Arendt D."/>
            <person name="Savage R."/>
            <person name="Osoegawa K."/>
            <person name="de Jong P."/>
            <person name="Grimwood J."/>
            <person name="Chapman J.A."/>
            <person name="Shapiro H."/>
            <person name="Aerts A."/>
            <person name="Otillar R.P."/>
            <person name="Terry A.Y."/>
            <person name="Boore J.L."/>
            <person name="Grigoriev I.V."/>
            <person name="Lindberg D.R."/>
            <person name="Seaver E.C."/>
            <person name="Weisblat D.A."/>
            <person name="Putnam N.H."/>
            <person name="Rokhsar D.S."/>
        </authorList>
    </citation>
    <scope>NUCLEOTIDE SEQUENCE</scope>
    <source>
        <strain evidence="2 4">I ESC-2004</strain>
    </source>
</reference>
<dbReference type="PANTHER" id="PTHR23305:SF1">
    <property type="entry name" value="OBG-TYPE G DOMAIN-CONTAINING PROTEIN"/>
    <property type="match status" value="1"/>
</dbReference>
<dbReference type="Gene3D" id="3.40.50.300">
    <property type="entry name" value="P-loop containing nucleotide triphosphate hydrolases"/>
    <property type="match status" value="2"/>
</dbReference>
<dbReference type="PRINTS" id="PR00326">
    <property type="entry name" value="GTP1OBG"/>
</dbReference>
<dbReference type="STRING" id="283909.R7UK08"/>
<organism evidence="2">
    <name type="scientific">Capitella teleta</name>
    <name type="common">Polychaete worm</name>
    <dbReference type="NCBI Taxonomy" id="283909"/>
    <lineage>
        <taxon>Eukaryota</taxon>
        <taxon>Metazoa</taxon>
        <taxon>Spiralia</taxon>
        <taxon>Lophotrochozoa</taxon>
        <taxon>Annelida</taxon>
        <taxon>Polychaeta</taxon>
        <taxon>Sedentaria</taxon>
        <taxon>Scolecida</taxon>
        <taxon>Capitellidae</taxon>
        <taxon>Capitella</taxon>
    </lineage>
</organism>
<name>R7UK08_CAPTE</name>
<accession>R7UK08</accession>
<dbReference type="InterPro" id="IPR016135">
    <property type="entry name" value="UBQ-conjugating_enzyme/RWD"/>
</dbReference>
<dbReference type="GO" id="GO:0005737">
    <property type="term" value="C:cytoplasm"/>
    <property type="evidence" value="ECO:0007669"/>
    <property type="project" value="TreeGrafter"/>
</dbReference>
<reference evidence="4" key="1">
    <citation type="submission" date="2012-12" db="EMBL/GenBank/DDBJ databases">
        <authorList>
            <person name="Hellsten U."/>
            <person name="Grimwood J."/>
            <person name="Chapman J.A."/>
            <person name="Shapiro H."/>
            <person name="Aerts A."/>
            <person name="Otillar R.P."/>
            <person name="Terry A.Y."/>
            <person name="Boore J.L."/>
            <person name="Simakov O."/>
            <person name="Marletaz F."/>
            <person name="Cho S.-J."/>
            <person name="Edsinger-Gonzales E."/>
            <person name="Havlak P."/>
            <person name="Kuo D.-H."/>
            <person name="Larsson T."/>
            <person name="Lv J."/>
            <person name="Arendt D."/>
            <person name="Savage R."/>
            <person name="Osoegawa K."/>
            <person name="de Jong P."/>
            <person name="Lindberg D.R."/>
            <person name="Seaver E.C."/>
            <person name="Weisblat D.A."/>
            <person name="Putnam N.H."/>
            <person name="Grigoriev I.V."/>
            <person name="Rokhsar D.S."/>
        </authorList>
    </citation>
    <scope>NUCLEOTIDE SEQUENCE</scope>
    <source>
        <strain evidence="4">I ESC-2004</strain>
    </source>
</reference>
<dbReference type="Proteomes" id="UP000014760">
    <property type="component" value="Unassembled WGS sequence"/>
</dbReference>
<evidence type="ECO:0000259" key="1">
    <source>
        <dbReference type="PROSITE" id="PS50908"/>
    </source>
</evidence>
<protein>
    <recommendedName>
        <fullName evidence="1">RWD domain-containing protein</fullName>
    </recommendedName>
</protein>
<evidence type="ECO:0000313" key="3">
    <source>
        <dbReference type="EnsemblMetazoa" id="CapteP219007"/>
    </source>
</evidence>
<dbReference type="EnsemblMetazoa" id="CapteT219007">
    <property type="protein sequence ID" value="CapteP219007"/>
    <property type="gene ID" value="CapteG219007"/>
</dbReference>
<dbReference type="GO" id="GO:0016887">
    <property type="term" value="F:ATP hydrolysis activity"/>
    <property type="evidence" value="ECO:0007669"/>
    <property type="project" value="TreeGrafter"/>
</dbReference>
<reference evidence="3" key="3">
    <citation type="submission" date="2015-06" db="UniProtKB">
        <authorList>
            <consortium name="EnsemblMetazoa"/>
        </authorList>
    </citation>
    <scope>IDENTIFICATION</scope>
</reference>
<dbReference type="CDD" id="cd23823">
    <property type="entry name" value="RWD_GCN2"/>
    <property type="match status" value="1"/>
</dbReference>
<evidence type="ECO:0000313" key="4">
    <source>
        <dbReference type="Proteomes" id="UP000014760"/>
    </source>
</evidence>
<dbReference type="SMART" id="SM00591">
    <property type="entry name" value="RWD"/>
    <property type="match status" value="1"/>
</dbReference>
<dbReference type="OrthoDB" id="424823at2759"/>
<dbReference type="HOGENOM" id="CLU_520985_0_0_1"/>
<gene>
    <name evidence="2" type="ORF">CAPTEDRAFT_219007</name>
</gene>
<keyword evidence="4" id="KW-1185">Reference proteome</keyword>